<name>A0A8S0WHI0_CYCAE</name>
<keyword evidence="2" id="KW-1185">Reference proteome</keyword>
<dbReference type="SUPFAM" id="SSF81383">
    <property type="entry name" value="F-box domain"/>
    <property type="match status" value="1"/>
</dbReference>
<dbReference type="Proteomes" id="UP000467700">
    <property type="component" value="Unassembled WGS sequence"/>
</dbReference>
<dbReference type="AlphaFoldDB" id="A0A8S0WHI0"/>
<evidence type="ECO:0000313" key="2">
    <source>
        <dbReference type="Proteomes" id="UP000467700"/>
    </source>
</evidence>
<evidence type="ECO:0008006" key="3">
    <source>
        <dbReference type="Google" id="ProtNLM"/>
    </source>
</evidence>
<evidence type="ECO:0000313" key="1">
    <source>
        <dbReference type="EMBL" id="CAA7262363.1"/>
    </source>
</evidence>
<dbReference type="InterPro" id="IPR036047">
    <property type="entry name" value="F-box-like_dom_sf"/>
</dbReference>
<dbReference type="EMBL" id="CACVBS010000035">
    <property type="protein sequence ID" value="CAA7262363.1"/>
    <property type="molecule type" value="Genomic_DNA"/>
</dbReference>
<comment type="caution">
    <text evidence="1">The sequence shown here is derived from an EMBL/GenBank/DDBJ whole genome shotgun (WGS) entry which is preliminary data.</text>
</comment>
<accession>A0A8S0WHI0</accession>
<proteinExistence type="predicted"/>
<sequence length="174" mass="19378">MASSLAPLLEELIFEVMIYLDSPSIICMALTCHSFYDVFQSKPIRYIYELGMNDIRDTGSNRPPDELLALLHDWQRAWAELDWKSIEVVKIQRNLGPYKLVAGTFSLSDGDVLSVTYLPSASQPGHTISLDIEPRNFAIDASQDLIILLDTSAHMSSASGLELEQGTAPLRVSY</sequence>
<protein>
    <recommendedName>
        <fullName evidence="3">F-box domain-containing protein</fullName>
    </recommendedName>
</protein>
<organism evidence="1 2">
    <name type="scientific">Cyclocybe aegerita</name>
    <name type="common">Black poplar mushroom</name>
    <name type="synonym">Agrocybe aegerita</name>
    <dbReference type="NCBI Taxonomy" id="1973307"/>
    <lineage>
        <taxon>Eukaryota</taxon>
        <taxon>Fungi</taxon>
        <taxon>Dikarya</taxon>
        <taxon>Basidiomycota</taxon>
        <taxon>Agaricomycotina</taxon>
        <taxon>Agaricomycetes</taxon>
        <taxon>Agaricomycetidae</taxon>
        <taxon>Agaricales</taxon>
        <taxon>Agaricineae</taxon>
        <taxon>Bolbitiaceae</taxon>
        <taxon>Cyclocybe</taxon>
    </lineage>
</organism>
<reference evidence="1 2" key="1">
    <citation type="submission" date="2020-01" db="EMBL/GenBank/DDBJ databases">
        <authorList>
            <person name="Gupta K D."/>
        </authorList>
    </citation>
    <scope>NUCLEOTIDE SEQUENCE [LARGE SCALE GENOMIC DNA]</scope>
</reference>
<gene>
    <name evidence="1" type="ORF">AAE3_LOCUS4227</name>
</gene>
<dbReference type="OrthoDB" id="2745718at2759"/>